<name>A0ABY2UDB2_9GAMM</name>
<keyword evidence="1" id="KW-0732">Signal</keyword>
<dbReference type="RefSeq" id="WP_138237203.1">
    <property type="nucleotide sequence ID" value="NZ_CP185860.1"/>
</dbReference>
<evidence type="ECO:0000256" key="1">
    <source>
        <dbReference type="SAM" id="SignalP"/>
    </source>
</evidence>
<organism evidence="2 3">
    <name type="scientific">Microbulbifer harenosus</name>
    <dbReference type="NCBI Taxonomy" id="2576840"/>
    <lineage>
        <taxon>Bacteria</taxon>
        <taxon>Pseudomonadati</taxon>
        <taxon>Pseudomonadota</taxon>
        <taxon>Gammaproteobacteria</taxon>
        <taxon>Cellvibrionales</taxon>
        <taxon>Microbulbiferaceae</taxon>
        <taxon>Microbulbifer</taxon>
    </lineage>
</organism>
<keyword evidence="3" id="KW-1185">Reference proteome</keyword>
<sequence length="139" mass="14434">MFNALKTLLLLALLAVTGEAAAVHCGSENGHEPRSEIQVAEQAPAGNPHHGHTEPVAATAVVDKSAHCSHGQCEDTHTTSAPHQNCDGSCSCCPGHCANAIPVSATIAEFISFLRSHTAYRPLDSTPAPESTIRPPIPA</sequence>
<proteinExistence type="predicted"/>
<feature type="signal peptide" evidence="1">
    <location>
        <begin position="1"/>
        <end position="22"/>
    </location>
</feature>
<evidence type="ECO:0000313" key="2">
    <source>
        <dbReference type="EMBL" id="TLM73999.1"/>
    </source>
</evidence>
<evidence type="ECO:0008006" key="4">
    <source>
        <dbReference type="Google" id="ProtNLM"/>
    </source>
</evidence>
<dbReference type="Proteomes" id="UP000306791">
    <property type="component" value="Unassembled WGS sequence"/>
</dbReference>
<protein>
    <recommendedName>
        <fullName evidence="4">CopL family metal-binding regulatory protein</fullName>
    </recommendedName>
</protein>
<feature type="chain" id="PRO_5046799774" description="CopL family metal-binding regulatory protein" evidence="1">
    <location>
        <begin position="23"/>
        <end position="139"/>
    </location>
</feature>
<gene>
    <name evidence="2" type="ORF">FDY93_18325</name>
</gene>
<accession>A0ABY2UDB2</accession>
<evidence type="ECO:0000313" key="3">
    <source>
        <dbReference type="Proteomes" id="UP000306791"/>
    </source>
</evidence>
<comment type="caution">
    <text evidence="2">The sequence shown here is derived from an EMBL/GenBank/DDBJ whole genome shotgun (WGS) entry which is preliminary data.</text>
</comment>
<reference evidence="2 3" key="1">
    <citation type="submission" date="2019-05" db="EMBL/GenBank/DDBJ databases">
        <title>Microbulbifer harenosus sp. nov., an alginate-degrading bacterium isolated from coastal sand.</title>
        <authorList>
            <person name="Huang H."/>
            <person name="Mo K."/>
            <person name="Bao S."/>
        </authorList>
    </citation>
    <scope>NUCLEOTIDE SEQUENCE [LARGE SCALE GENOMIC DNA]</scope>
    <source>
        <strain evidence="2 3">HB161719</strain>
    </source>
</reference>
<dbReference type="EMBL" id="VANI01000023">
    <property type="protein sequence ID" value="TLM73999.1"/>
    <property type="molecule type" value="Genomic_DNA"/>
</dbReference>